<proteinExistence type="predicted"/>
<accession>A0ACC2YH33</accession>
<protein>
    <submittedName>
        <fullName evidence="1">Uncharacterized protein</fullName>
    </submittedName>
</protein>
<keyword evidence="2" id="KW-1185">Reference proteome</keyword>
<reference evidence="1" key="1">
    <citation type="submission" date="2022-10" db="EMBL/GenBank/DDBJ databases">
        <title>Culturing micro-colonial fungi from biological soil crusts in the Mojave desert and describing Neophaeococcomyces mojavensis, and introducing the new genera and species Taxawa tesnikishii.</title>
        <authorList>
            <person name="Kurbessoian T."/>
            <person name="Stajich J.E."/>
        </authorList>
    </citation>
    <scope>NUCLEOTIDE SEQUENCE</scope>
    <source>
        <strain evidence="1">JES_115</strain>
    </source>
</reference>
<evidence type="ECO:0000313" key="2">
    <source>
        <dbReference type="Proteomes" id="UP001172680"/>
    </source>
</evidence>
<comment type="caution">
    <text evidence="1">The sequence shown here is derived from an EMBL/GenBank/DDBJ whole genome shotgun (WGS) entry which is preliminary data.</text>
</comment>
<evidence type="ECO:0000313" key="1">
    <source>
        <dbReference type="EMBL" id="KAJ9634528.1"/>
    </source>
</evidence>
<sequence length="176" mass="19278">MAGKGPVPQRRKRESDATDSGAPALNGLGPREYAIFLEYDRIESFNRCAFSYLLRKAGTTMRFFVLTTEDVDDPEVGVALRTQLADITPKDAVSSVIMDINLLALSIAFGDLEEYGIGWGLGAVFPTVAGLAGHHGELGQMMAQRPGWIKYSDSGVLQDLSLDEHAYLFQVLESEY</sequence>
<dbReference type="Proteomes" id="UP001172680">
    <property type="component" value="Unassembled WGS sequence"/>
</dbReference>
<name>A0ACC2YH33_9PEZI</name>
<dbReference type="EMBL" id="JAPDRP010000032">
    <property type="protein sequence ID" value="KAJ9634528.1"/>
    <property type="molecule type" value="Genomic_DNA"/>
</dbReference>
<gene>
    <name evidence="1" type="ORF">H2199_008985</name>
</gene>
<organism evidence="1 2">
    <name type="scientific">Coniosporium tulheliwenetii</name>
    <dbReference type="NCBI Taxonomy" id="3383036"/>
    <lineage>
        <taxon>Eukaryota</taxon>
        <taxon>Fungi</taxon>
        <taxon>Dikarya</taxon>
        <taxon>Ascomycota</taxon>
        <taxon>Pezizomycotina</taxon>
        <taxon>Dothideomycetes</taxon>
        <taxon>Dothideomycetes incertae sedis</taxon>
        <taxon>Coniosporium</taxon>
    </lineage>
</organism>